<sequence length="149" mass="15437">MSAIVAGLIVCELLSISLLTPIAKNLHVTEGIAGQAVSAAALMSAMVACILSGPLCRRFDRRLVFRAFGVFLVLTCLLASFATKYEMFLAARFALGLGLGGFWSMAASVAMRLVPPASVPKALAFMYGGTSVAMLIAGPLGSYLGVSMG</sequence>
<keyword evidence="5 6" id="KW-0472">Membrane</keyword>
<feature type="transmembrane region" description="Helical" evidence="6">
    <location>
        <begin position="89"/>
        <end position="110"/>
    </location>
</feature>
<dbReference type="Proteomes" id="UP000598032">
    <property type="component" value="Unassembled WGS sequence"/>
</dbReference>
<keyword evidence="2" id="KW-1003">Cell membrane</keyword>
<accession>A0ABN7HFM5</accession>
<comment type="caution">
    <text evidence="8">The sequence shown here is derived from an EMBL/GenBank/DDBJ whole genome shotgun (WGS) entry which is preliminary data.</text>
</comment>
<dbReference type="RefSeq" id="WP_201640929.1">
    <property type="nucleotide sequence ID" value="NZ_CAJHCP010000002.1"/>
</dbReference>
<dbReference type="InterPro" id="IPR020846">
    <property type="entry name" value="MFS_dom"/>
</dbReference>
<evidence type="ECO:0000313" key="9">
    <source>
        <dbReference type="Proteomes" id="UP000598032"/>
    </source>
</evidence>
<evidence type="ECO:0000313" key="8">
    <source>
        <dbReference type="EMBL" id="CAD6516064.1"/>
    </source>
</evidence>
<dbReference type="PANTHER" id="PTHR43124:SF5">
    <property type="entry name" value="PURINE RIBONUCLEOSIDE EFFLUX PUMP NEPI"/>
    <property type="match status" value="1"/>
</dbReference>
<comment type="subcellular location">
    <subcellularLocation>
        <location evidence="1">Cell membrane</location>
        <topology evidence="1">Multi-pass membrane protein</topology>
    </subcellularLocation>
</comment>
<dbReference type="InterPro" id="IPR036259">
    <property type="entry name" value="MFS_trans_sf"/>
</dbReference>
<protein>
    <submittedName>
        <fullName evidence="8">Purine ribonucleoside efflux pump NepI</fullName>
    </submittedName>
</protein>
<evidence type="ECO:0000256" key="4">
    <source>
        <dbReference type="ARBA" id="ARBA00022989"/>
    </source>
</evidence>
<keyword evidence="9" id="KW-1185">Reference proteome</keyword>
<dbReference type="InterPro" id="IPR050189">
    <property type="entry name" value="MFS_Efflux_Transporters"/>
</dbReference>
<evidence type="ECO:0000256" key="1">
    <source>
        <dbReference type="ARBA" id="ARBA00004651"/>
    </source>
</evidence>
<dbReference type="PROSITE" id="PS50850">
    <property type="entry name" value="MFS"/>
    <property type="match status" value="1"/>
</dbReference>
<evidence type="ECO:0000256" key="3">
    <source>
        <dbReference type="ARBA" id="ARBA00022692"/>
    </source>
</evidence>
<feature type="transmembrane region" description="Helical" evidence="6">
    <location>
        <begin position="122"/>
        <end position="146"/>
    </location>
</feature>
<evidence type="ECO:0000256" key="2">
    <source>
        <dbReference type="ARBA" id="ARBA00022475"/>
    </source>
</evidence>
<evidence type="ECO:0000256" key="6">
    <source>
        <dbReference type="SAM" id="Phobius"/>
    </source>
</evidence>
<dbReference type="Pfam" id="PF07690">
    <property type="entry name" value="MFS_1"/>
    <property type="match status" value="1"/>
</dbReference>
<dbReference type="PANTHER" id="PTHR43124">
    <property type="entry name" value="PURINE EFFLUX PUMP PBUE"/>
    <property type="match status" value="1"/>
</dbReference>
<reference evidence="8 9" key="1">
    <citation type="submission" date="2020-10" db="EMBL/GenBank/DDBJ databases">
        <authorList>
            <person name="Peeters C."/>
        </authorList>
    </citation>
    <scope>NUCLEOTIDE SEQUENCE [LARGE SCALE GENOMIC DNA]</scope>
    <source>
        <strain evidence="8 9">LMG 28140</strain>
    </source>
</reference>
<evidence type="ECO:0000256" key="5">
    <source>
        <dbReference type="ARBA" id="ARBA00023136"/>
    </source>
</evidence>
<feature type="transmembrane region" description="Helical" evidence="6">
    <location>
        <begin position="63"/>
        <end position="83"/>
    </location>
</feature>
<organism evidence="8 9">
    <name type="scientific">Paraburkholderia metrosideri</name>
    <dbReference type="NCBI Taxonomy" id="580937"/>
    <lineage>
        <taxon>Bacteria</taxon>
        <taxon>Pseudomonadati</taxon>
        <taxon>Pseudomonadota</taxon>
        <taxon>Betaproteobacteria</taxon>
        <taxon>Burkholderiales</taxon>
        <taxon>Burkholderiaceae</taxon>
        <taxon>Paraburkholderia</taxon>
    </lineage>
</organism>
<keyword evidence="4 6" id="KW-1133">Transmembrane helix</keyword>
<proteinExistence type="predicted"/>
<keyword evidence="3 6" id="KW-0812">Transmembrane</keyword>
<feature type="domain" description="Major facilitator superfamily (MFS) profile" evidence="7">
    <location>
        <begin position="1"/>
        <end position="149"/>
    </location>
</feature>
<dbReference type="Gene3D" id="1.20.1250.20">
    <property type="entry name" value="MFS general substrate transporter like domains"/>
    <property type="match status" value="1"/>
</dbReference>
<gene>
    <name evidence="8" type="primary">nepI_2</name>
    <name evidence="8" type="ORF">LMG28140_00705</name>
</gene>
<dbReference type="EMBL" id="CAJHCP010000002">
    <property type="protein sequence ID" value="CAD6516064.1"/>
    <property type="molecule type" value="Genomic_DNA"/>
</dbReference>
<feature type="transmembrane region" description="Helical" evidence="6">
    <location>
        <begin position="35"/>
        <end position="56"/>
    </location>
</feature>
<dbReference type="SUPFAM" id="SSF103473">
    <property type="entry name" value="MFS general substrate transporter"/>
    <property type="match status" value="1"/>
</dbReference>
<dbReference type="InterPro" id="IPR011701">
    <property type="entry name" value="MFS"/>
</dbReference>
<name>A0ABN7HFM5_9BURK</name>
<evidence type="ECO:0000259" key="7">
    <source>
        <dbReference type="PROSITE" id="PS50850"/>
    </source>
</evidence>